<comment type="caution">
    <text evidence="2">The sequence shown here is derived from an EMBL/GenBank/DDBJ whole genome shotgun (WGS) entry which is preliminary data.</text>
</comment>
<proteinExistence type="predicted"/>
<reference evidence="2" key="1">
    <citation type="submission" date="2020-05" db="EMBL/GenBank/DDBJ databases">
        <title>Phylogenomic resolution of chytrid fungi.</title>
        <authorList>
            <person name="Stajich J.E."/>
            <person name="Amses K."/>
            <person name="Simmons R."/>
            <person name="Seto K."/>
            <person name="Myers J."/>
            <person name="Bonds A."/>
            <person name="Quandt C.A."/>
            <person name="Barry K."/>
            <person name="Liu P."/>
            <person name="Grigoriev I."/>
            <person name="Longcore J.E."/>
            <person name="James T.Y."/>
        </authorList>
    </citation>
    <scope>NUCLEOTIDE SEQUENCE</scope>
    <source>
        <strain evidence="2">JEL0318</strain>
    </source>
</reference>
<organism evidence="2 3">
    <name type="scientific">Rhizophlyctis rosea</name>
    <dbReference type="NCBI Taxonomy" id="64517"/>
    <lineage>
        <taxon>Eukaryota</taxon>
        <taxon>Fungi</taxon>
        <taxon>Fungi incertae sedis</taxon>
        <taxon>Chytridiomycota</taxon>
        <taxon>Chytridiomycota incertae sedis</taxon>
        <taxon>Chytridiomycetes</taxon>
        <taxon>Rhizophlyctidales</taxon>
        <taxon>Rhizophlyctidaceae</taxon>
        <taxon>Rhizophlyctis</taxon>
    </lineage>
</organism>
<evidence type="ECO:0000313" key="3">
    <source>
        <dbReference type="Proteomes" id="UP001212841"/>
    </source>
</evidence>
<keyword evidence="3" id="KW-1185">Reference proteome</keyword>
<gene>
    <name evidence="2" type="ORF">HK097_007574</name>
</gene>
<accession>A0AAD5X5D0</accession>
<feature type="region of interest" description="Disordered" evidence="1">
    <location>
        <begin position="238"/>
        <end position="277"/>
    </location>
</feature>
<evidence type="ECO:0000256" key="1">
    <source>
        <dbReference type="SAM" id="MobiDB-lite"/>
    </source>
</evidence>
<dbReference type="Proteomes" id="UP001212841">
    <property type="component" value="Unassembled WGS sequence"/>
</dbReference>
<sequence length="352" mass="40930">MAMAFMQPHWNVPCSKAPLVANAWAPFPVDQFVDYRGHQRILSAIRNDYLGFIQTILDNGCEEFNVPQKFNDYIRLAASLERDNILNSFTVHFCHPPRQPTWYLGRISKALTSPSHYAHSSLKPQSIARLLSIVVHFCEAPRFYIWLPLHDICRRPCLLKHEDGHLEYDLALVSVSSYYKEHFPQRQFLLQPFLARPECHDGPHIPFILTFDLRAWTIHGYDRPMKILMSQKQKRDLEARKREEQLQASNRHRNNPTSTQQQRAAKPRENNHPGDQLGYSKLAEMISVYAEADLNGQLGVMWEPDNLFRRLPNELVEQIDEWVIGAEYRAGRKIDIAALMGRYGFRRKVQGG</sequence>
<protein>
    <submittedName>
        <fullName evidence="2">Uncharacterized protein</fullName>
    </submittedName>
</protein>
<evidence type="ECO:0000313" key="2">
    <source>
        <dbReference type="EMBL" id="KAJ3057395.1"/>
    </source>
</evidence>
<dbReference type="EMBL" id="JADGJD010000004">
    <property type="protein sequence ID" value="KAJ3057395.1"/>
    <property type="molecule type" value="Genomic_DNA"/>
</dbReference>
<name>A0AAD5X5D0_9FUNG</name>
<dbReference type="AlphaFoldDB" id="A0AAD5X5D0"/>